<feature type="transmembrane region" description="Helical" evidence="3">
    <location>
        <begin position="101"/>
        <end position="118"/>
    </location>
</feature>
<gene>
    <name evidence="6" type="primary">ccmF</name>
    <name evidence="6" type="ORF">B879_00789</name>
</gene>
<dbReference type="GO" id="GO:0016020">
    <property type="term" value="C:membrane"/>
    <property type="evidence" value="ECO:0007669"/>
    <property type="project" value="InterPro"/>
</dbReference>
<comment type="caution">
    <text evidence="6">The sequence shown here is derived from an EMBL/GenBank/DDBJ whole genome shotgun (WGS) entry which is preliminary data.</text>
</comment>
<dbReference type="RefSeq" id="WP_009183833.1">
    <property type="nucleotide sequence ID" value="NZ_AMGM01000007.1"/>
</dbReference>
<feature type="domain" description="Cytochrome c assembly protein" evidence="4">
    <location>
        <begin position="99"/>
        <end position="318"/>
    </location>
</feature>
<dbReference type="InterPro" id="IPR003567">
    <property type="entry name" value="Cyt_c_biogenesis"/>
</dbReference>
<dbReference type="Proteomes" id="UP000004478">
    <property type="component" value="Unassembled WGS sequence"/>
</dbReference>
<keyword evidence="3" id="KW-1133">Transmembrane helix</keyword>
<evidence type="ECO:0000256" key="3">
    <source>
        <dbReference type="SAM" id="Phobius"/>
    </source>
</evidence>
<comment type="similarity">
    <text evidence="1">Belongs to the CcmF/CycK/Ccl1/NrfE/CcsA family.</text>
</comment>
<feature type="transmembrane region" description="Helical" evidence="3">
    <location>
        <begin position="456"/>
        <end position="474"/>
    </location>
</feature>
<feature type="transmembrane region" description="Helical" evidence="3">
    <location>
        <begin position="130"/>
        <end position="148"/>
    </location>
</feature>
<reference evidence="6 7" key="1">
    <citation type="journal article" date="2012" name="J. Bacteriol.">
        <title>Draft Genome Sequence of Cecembia lonarensis Strain LW9T, Isolated from Lonar Lake, a Haloalkaline Lake in India.</title>
        <authorList>
            <person name="Shivaji S."/>
            <person name="Ara S."/>
            <person name="Singh A."/>
            <person name="Pinnaka A.K."/>
        </authorList>
    </citation>
    <scope>NUCLEOTIDE SEQUENCE [LARGE SCALE GENOMIC DNA]</scope>
    <source>
        <strain evidence="6 7">LW9</strain>
    </source>
</reference>
<dbReference type="PATRIC" id="fig|1225176.3.peg.846"/>
<feature type="transmembrane region" description="Helical" evidence="3">
    <location>
        <begin position="332"/>
        <end position="354"/>
    </location>
</feature>
<dbReference type="InterPro" id="IPR002541">
    <property type="entry name" value="Cyt_c_assembly"/>
</dbReference>
<keyword evidence="7" id="KW-1185">Reference proteome</keyword>
<evidence type="ECO:0000259" key="4">
    <source>
        <dbReference type="Pfam" id="PF01578"/>
    </source>
</evidence>
<dbReference type="GO" id="GO:0017004">
    <property type="term" value="P:cytochrome complex assembly"/>
    <property type="evidence" value="ECO:0007669"/>
    <property type="project" value="UniProtKB-KW"/>
</dbReference>
<feature type="transmembrane region" description="Helical" evidence="3">
    <location>
        <begin position="480"/>
        <end position="504"/>
    </location>
</feature>
<dbReference type="InterPro" id="IPR032523">
    <property type="entry name" value="CcmF_C"/>
</dbReference>
<feature type="transmembrane region" description="Helical" evidence="3">
    <location>
        <begin position="374"/>
        <end position="392"/>
    </location>
</feature>
<dbReference type="Pfam" id="PF01578">
    <property type="entry name" value="Cytochrom_C_asm"/>
    <property type="match status" value="1"/>
</dbReference>
<organism evidence="6 7">
    <name type="scientific">Cecembia lonarensis (strain CCUG 58316 / KCTC 22772 / LW9)</name>
    <dbReference type="NCBI Taxonomy" id="1225176"/>
    <lineage>
        <taxon>Bacteria</taxon>
        <taxon>Pseudomonadati</taxon>
        <taxon>Bacteroidota</taxon>
        <taxon>Cytophagia</taxon>
        <taxon>Cytophagales</taxon>
        <taxon>Cyclobacteriaceae</taxon>
        <taxon>Cecembia</taxon>
    </lineage>
</organism>
<dbReference type="Pfam" id="PF16327">
    <property type="entry name" value="CcmF_C"/>
    <property type="match status" value="1"/>
</dbReference>
<keyword evidence="3" id="KW-0812">Transmembrane</keyword>
<evidence type="ECO:0000256" key="1">
    <source>
        <dbReference type="ARBA" id="ARBA00009186"/>
    </source>
</evidence>
<dbReference type="PRINTS" id="PR01410">
    <property type="entry name" value="CCBIOGENESIS"/>
</dbReference>
<dbReference type="OrthoDB" id="9761451at2"/>
<accession>K1L753</accession>
<feature type="transmembrane region" description="Helical" evidence="3">
    <location>
        <begin position="272"/>
        <end position="288"/>
    </location>
</feature>
<name>K1L753_CECL9</name>
<feature type="domain" description="Cytochrome c-type biogenesis protein CcmF C-terminal" evidence="5">
    <location>
        <begin position="362"/>
        <end position="542"/>
    </location>
</feature>
<feature type="transmembrane region" description="Helical" evidence="3">
    <location>
        <begin position="425"/>
        <end position="444"/>
    </location>
</feature>
<evidence type="ECO:0000313" key="6">
    <source>
        <dbReference type="EMBL" id="EKB50586.1"/>
    </source>
</evidence>
<dbReference type="PANTHER" id="PTHR43653:SF1">
    <property type="entry name" value="CYTOCHROME C-TYPE BIOGENESIS PROTEIN CCMF"/>
    <property type="match status" value="1"/>
</dbReference>
<proteinExistence type="inferred from homology"/>
<dbReference type="PANTHER" id="PTHR43653">
    <property type="entry name" value="CYTOCHROME C ASSEMBLY PROTEIN-RELATED"/>
    <property type="match status" value="1"/>
</dbReference>
<sequence length="845" mass="95872">MINTFIGNLGHFAVILAFVSALVTAYGYYQYTVVDEFQKHVWRRFSRVAFYVHAASGLTIALALFEIIYNHRFEYFYAYSHSSKALPVHYMISSFWEGQEGSFILWIVWNVVLGLILIKTNKIWEGPVMLVFALVQAFLVSMILGVVIGDLKIGSSPFILIRDAMSAPIFQINPDFVPEDGTGLNPLLQNIWMVIHPPTLFLGYATTLIPFAYLIGGLATRKYTEWVRPALPWAIFSAMILGMGIIMGAYWAYVTLNFGGYWNWDPVENAVYVPWLILVAGIHTMITFKKSSTALKSSIVLIIASFILVLYATFLVRSGVLGDASVHSFTDLGLSGQLLIYMLFFLAVAVFLAIRHWKHIPTSEKEASVYSREFWIFIGATTLALMAFQVILPTSIPVWNAIVESFGGISNMAPPADQVGFYTKFQLWFAVVLALLTAVGQFFWWNKMDAKALREALVTPYVVAVILSAVIIVIGKVYDLSYIVVTLAGTFTIVANSTILFRLIKKSTFKLVGGSLAHIGLGMILIGVMFSSGYSEVISYNMSGLTYSNSWEDELNKEHVLLWINKPTQIKDYTAIYRGRQKKVKGMPSLVNVNKLKSTDNVNEAIALEDIVYRNKIYFEKGDRVPLILEENDYFQIDYYKEDQYQFTLNPMSQFNPQMGLISSPDSRRFLNRDLYTFVSAINDFEDPEWREDELFDVSPGETFYIADFVTEFQGGDVITEIDGVSLREGDVAVKARLMVMDYDVEKYLEPIFIIRDNQVGRIPAVDIELGVKVEVENILPETNQFTFKVNRYQKDYVVLKAIVKPQINILWAGTIIMLIGFCVAIYRRYDEFKKMRDKGLEFNA</sequence>
<evidence type="ECO:0000259" key="5">
    <source>
        <dbReference type="Pfam" id="PF16327"/>
    </source>
</evidence>
<dbReference type="EMBL" id="AMGM01000007">
    <property type="protein sequence ID" value="EKB50586.1"/>
    <property type="molecule type" value="Genomic_DNA"/>
</dbReference>
<dbReference type="GO" id="GO:0015232">
    <property type="term" value="F:heme transmembrane transporter activity"/>
    <property type="evidence" value="ECO:0007669"/>
    <property type="project" value="InterPro"/>
</dbReference>
<dbReference type="GO" id="GO:0020037">
    <property type="term" value="F:heme binding"/>
    <property type="evidence" value="ECO:0007669"/>
    <property type="project" value="InterPro"/>
</dbReference>
<feature type="transmembrane region" description="Helical" evidence="3">
    <location>
        <begin position="12"/>
        <end position="29"/>
    </location>
</feature>
<feature type="transmembrane region" description="Helical" evidence="3">
    <location>
        <begin position="516"/>
        <end position="534"/>
    </location>
</feature>
<keyword evidence="2" id="KW-0201">Cytochrome c-type biogenesis</keyword>
<feature type="transmembrane region" description="Helical" evidence="3">
    <location>
        <begin position="201"/>
        <end position="219"/>
    </location>
</feature>
<keyword evidence="3" id="KW-0472">Membrane</keyword>
<evidence type="ECO:0000256" key="2">
    <source>
        <dbReference type="ARBA" id="ARBA00022748"/>
    </source>
</evidence>
<feature type="transmembrane region" description="Helical" evidence="3">
    <location>
        <begin position="300"/>
        <end position="320"/>
    </location>
</feature>
<feature type="transmembrane region" description="Helical" evidence="3">
    <location>
        <begin position="810"/>
        <end position="827"/>
    </location>
</feature>
<dbReference type="AlphaFoldDB" id="K1L753"/>
<feature type="transmembrane region" description="Helical" evidence="3">
    <location>
        <begin position="50"/>
        <end position="69"/>
    </location>
</feature>
<feature type="transmembrane region" description="Helical" evidence="3">
    <location>
        <begin position="231"/>
        <end position="252"/>
    </location>
</feature>
<protein>
    <submittedName>
        <fullName evidence="6">Cytochrome c-type biogenesis protein CcmF</fullName>
    </submittedName>
</protein>
<evidence type="ECO:0000313" key="7">
    <source>
        <dbReference type="Proteomes" id="UP000004478"/>
    </source>
</evidence>